<name>A0AAE3UDT9_9BACT</name>
<evidence type="ECO:0000256" key="1">
    <source>
        <dbReference type="ARBA" id="ARBA00007261"/>
    </source>
</evidence>
<evidence type="ECO:0000313" key="4">
    <source>
        <dbReference type="EMBL" id="MDJ1502228.1"/>
    </source>
</evidence>
<reference evidence="4" key="1">
    <citation type="submission" date="2023-05" db="EMBL/GenBank/DDBJ databases">
        <authorList>
            <person name="Zhang X."/>
        </authorList>
    </citation>
    <scope>NUCLEOTIDE SEQUENCE</scope>
    <source>
        <strain evidence="4">BD1B2-1</strain>
    </source>
</reference>
<dbReference type="PANTHER" id="PTHR11851:SF49">
    <property type="entry name" value="MITOCHONDRIAL-PROCESSING PEPTIDASE SUBUNIT ALPHA"/>
    <property type="match status" value="1"/>
</dbReference>
<dbReference type="PANTHER" id="PTHR11851">
    <property type="entry name" value="METALLOPROTEASE"/>
    <property type="match status" value="1"/>
</dbReference>
<dbReference type="InterPro" id="IPR011249">
    <property type="entry name" value="Metalloenz_LuxS/M16"/>
</dbReference>
<accession>A0AAE3UDT9</accession>
<dbReference type="EMBL" id="JASJOU010000005">
    <property type="protein sequence ID" value="MDJ1502228.1"/>
    <property type="molecule type" value="Genomic_DNA"/>
</dbReference>
<dbReference type="Pfam" id="PF00675">
    <property type="entry name" value="Peptidase_M16"/>
    <property type="match status" value="1"/>
</dbReference>
<protein>
    <submittedName>
        <fullName evidence="4">Pitrilysin family protein</fullName>
    </submittedName>
</protein>
<dbReference type="InterPro" id="IPR011765">
    <property type="entry name" value="Pept_M16_N"/>
</dbReference>
<dbReference type="GO" id="GO:0046872">
    <property type="term" value="F:metal ion binding"/>
    <property type="evidence" value="ECO:0007669"/>
    <property type="project" value="InterPro"/>
</dbReference>
<dbReference type="Proteomes" id="UP001232063">
    <property type="component" value="Unassembled WGS sequence"/>
</dbReference>
<evidence type="ECO:0000259" key="3">
    <source>
        <dbReference type="Pfam" id="PF05193"/>
    </source>
</evidence>
<dbReference type="Pfam" id="PF05193">
    <property type="entry name" value="Peptidase_M16_C"/>
    <property type="match status" value="1"/>
</dbReference>
<evidence type="ECO:0000313" key="5">
    <source>
        <dbReference type="Proteomes" id="UP001232063"/>
    </source>
</evidence>
<dbReference type="Gene3D" id="3.30.830.10">
    <property type="entry name" value="Metalloenzyme, LuxS/M16 peptidase-like"/>
    <property type="match status" value="2"/>
</dbReference>
<dbReference type="InterPro" id="IPR050361">
    <property type="entry name" value="MPP/UQCRC_Complex"/>
</dbReference>
<evidence type="ECO:0000259" key="2">
    <source>
        <dbReference type="Pfam" id="PF00675"/>
    </source>
</evidence>
<feature type="domain" description="Peptidase M16 N-terminal" evidence="2">
    <location>
        <begin position="14"/>
        <end position="161"/>
    </location>
</feature>
<dbReference type="SUPFAM" id="SSF63411">
    <property type="entry name" value="LuxS/MPP-like metallohydrolase"/>
    <property type="match status" value="2"/>
</dbReference>
<dbReference type="RefSeq" id="WP_314512163.1">
    <property type="nucleotide sequence ID" value="NZ_JASJOU010000005.1"/>
</dbReference>
<keyword evidence="5" id="KW-1185">Reference proteome</keyword>
<feature type="domain" description="Peptidase M16 C-terminal" evidence="3">
    <location>
        <begin position="168"/>
        <end position="343"/>
    </location>
</feature>
<organism evidence="4 5">
    <name type="scientific">Xanthocytophaga agilis</name>
    <dbReference type="NCBI Taxonomy" id="3048010"/>
    <lineage>
        <taxon>Bacteria</taxon>
        <taxon>Pseudomonadati</taxon>
        <taxon>Bacteroidota</taxon>
        <taxon>Cytophagia</taxon>
        <taxon>Cytophagales</taxon>
        <taxon>Rhodocytophagaceae</taxon>
        <taxon>Xanthocytophaga</taxon>
    </lineage>
</organism>
<dbReference type="InterPro" id="IPR007863">
    <property type="entry name" value="Peptidase_M16_C"/>
</dbReference>
<sequence length="412" mass="47562">MEEYDIYTLPNGIRVVHKQVTHTKIAHCGFTLDIGSRDEKPHQQGIAHFWEHMAFKGTKKRKSFHILNRLEAVGGELNAFTTKEKISFHASVLDNHYEKAFELLTDITFDSIFPEKQIERERNVILEEMAMYYDSPEDSIQDEFDAIVFENHSLGFNILGTNESVRSFHREDFKKFIAENLNTSRVIFSSIGNIPFSKIKKLADKYLAPIPSYTSQRQREPFLHFTPQQITKKRAITQAQCALGRTSYPLNHSNRLPFYMLVNILGGPGMNSRLNLALREKHGFVYSVEASYSPFLETGLMAIYFGTEPKQLQKSLSLISKELKLLRDKKMGTLQFHTAKEQLMGQLAMSEESNLNFMLMMAKSLLDTERIESLPEIFSQIRTITAEQLQDLANEMLNENEWSKLLYLPEED</sequence>
<comment type="caution">
    <text evidence="4">The sequence shown here is derived from an EMBL/GenBank/DDBJ whole genome shotgun (WGS) entry which is preliminary data.</text>
</comment>
<gene>
    <name evidence="4" type="ORF">QNI22_16295</name>
</gene>
<comment type="similarity">
    <text evidence="1">Belongs to the peptidase M16 family.</text>
</comment>
<dbReference type="AlphaFoldDB" id="A0AAE3UDT9"/>
<proteinExistence type="inferred from homology"/>